<accession>A0A2S2FC59</accession>
<keyword evidence="2" id="KW-1185">Reference proteome</keyword>
<organism evidence="1 2">
    <name type="scientific">Acinetobacter defluvii</name>
    <dbReference type="NCBI Taxonomy" id="1871111"/>
    <lineage>
        <taxon>Bacteria</taxon>
        <taxon>Pseudomonadati</taxon>
        <taxon>Pseudomonadota</taxon>
        <taxon>Gammaproteobacteria</taxon>
        <taxon>Moraxellales</taxon>
        <taxon>Moraxellaceae</taxon>
        <taxon>Acinetobacter</taxon>
    </lineage>
</organism>
<gene>
    <name evidence="1" type="ORF">DJ533_07250</name>
</gene>
<reference evidence="1" key="1">
    <citation type="submission" date="2019-08" db="EMBL/GenBank/DDBJ databases">
        <title>The complete genome of Acinetobacter defluvii strain WCHAD010030.</title>
        <authorList>
            <person name="Hu Y."/>
            <person name="Qin J."/>
            <person name="Feng Y."/>
            <person name="Zong Z."/>
        </authorList>
    </citation>
    <scope>NUCLEOTIDE SEQUENCE</scope>
    <source>
        <strain evidence="1">WCHA30</strain>
    </source>
</reference>
<dbReference type="EMBL" id="CP029397">
    <property type="protein sequence ID" value="AWL28375.1"/>
    <property type="molecule type" value="Genomic_DNA"/>
</dbReference>
<proteinExistence type="predicted"/>
<dbReference type="Proteomes" id="UP000245977">
    <property type="component" value="Chromosome"/>
</dbReference>
<sequence>MAKVLKDFQRRLAKVEIHRKNKATTIRLVAAFPPILSYDEWEAIAVPHQQQLVDDTRHD</sequence>
<dbReference type="KEGG" id="adv:DJ533_07250"/>
<dbReference type="AlphaFoldDB" id="A0A2S2FC59"/>
<name>A0A2S2FC59_9GAMM</name>
<evidence type="ECO:0000313" key="2">
    <source>
        <dbReference type="Proteomes" id="UP000245977"/>
    </source>
</evidence>
<evidence type="ECO:0000313" key="1">
    <source>
        <dbReference type="EMBL" id="AWL28375.1"/>
    </source>
</evidence>
<protein>
    <submittedName>
        <fullName evidence="1">Uncharacterized protein</fullName>
    </submittedName>
</protein>
<dbReference type="RefSeq" id="WP_065995266.1">
    <property type="nucleotide sequence ID" value="NZ_CP029397.2"/>
</dbReference>